<dbReference type="InterPro" id="IPR000209">
    <property type="entry name" value="Peptidase_S8/S53_dom"/>
</dbReference>
<keyword evidence="2 5" id="KW-0645">Protease</keyword>
<keyword evidence="7" id="KW-0732">Signal</keyword>
<evidence type="ECO:0000313" key="11">
    <source>
        <dbReference type="Proteomes" id="UP000807306"/>
    </source>
</evidence>
<feature type="chain" id="PRO_5040246358" evidence="7">
    <location>
        <begin position="20"/>
        <end position="414"/>
    </location>
</feature>
<feature type="signal peptide" evidence="7">
    <location>
        <begin position="1"/>
        <end position="19"/>
    </location>
</feature>
<dbReference type="InterPro" id="IPR037045">
    <property type="entry name" value="S8pro/Inhibitor_I9_sf"/>
</dbReference>
<dbReference type="InterPro" id="IPR036852">
    <property type="entry name" value="Peptidase_S8/S53_dom_sf"/>
</dbReference>
<dbReference type="Proteomes" id="UP000807306">
    <property type="component" value="Unassembled WGS sequence"/>
</dbReference>
<dbReference type="InterPro" id="IPR010259">
    <property type="entry name" value="S8pro/Inhibitor_I9"/>
</dbReference>
<dbReference type="PANTHER" id="PTHR43806:SF11">
    <property type="entry name" value="CEREVISIN-RELATED"/>
    <property type="match status" value="1"/>
</dbReference>
<dbReference type="GO" id="GO:0005615">
    <property type="term" value="C:extracellular space"/>
    <property type="evidence" value="ECO:0007669"/>
    <property type="project" value="TreeGrafter"/>
</dbReference>
<dbReference type="OrthoDB" id="19448at2759"/>
<feature type="domain" description="Peptidase S8/S53" evidence="8">
    <location>
        <begin position="141"/>
        <end position="392"/>
    </location>
</feature>
<keyword evidence="3 5" id="KW-0378">Hydrolase</keyword>
<dbReference type="PROSITE" id="PS00136">
    <property type="entry name" value="SUBTILASE_ASP"/>
    <property type="match status" value="1"/>
</dbReference>
<accession>A0A9P6JIC5</accession>
<evidence type="ECO:0000259" key="9">
    <source>
        <dbReference type="Pfam" id="PF05922"/>
    </source>
</evidence>
<reference evidence="10" key="1">
    <citation type="submission" date="2020-11" db="EMBL/GenBank/DDBJ databases">
        <authorList>
            <consortium name="DOE Joint Genome Institute"/>
            <person name="Ahrendt S."/>
            <person name="Riley R."/>
            <person name="Andreopoulos W."/>
            <person name="Labutti K."/>
            <person name="Pangilinan J."/>
            <person name="Ruiz-Duenas F.J."/>
            <person name="Barrasa J.M."/>
            <person name="Sanchez-Garcia M."/>
            <person name="Camarero S."/>
            <person name="Miyauchi S."/>
            <person name="Serrano A."/>
            <person name="Linde D."/>
            <person name="Babiker R."/>
            <person name="Drula E."/>
            <person name="Ayuso-Fernandez I."/>
            <person name="Pacheco R."/>
            <person name="Padilla G."/>
            <person name="Ferreira P."/>
            <person name="Barriuso J."/>
            <person name="Kellner H."/>
            <person name="Castanera R."/>
            <person name="Alfaro M."/>
            <person name="Ramirez L."/>
            <person name="Pisabarro A.G."/>
            <person name="Kuo A."/>
            <person name="Tritt A."/>
            <person name="Lipzen A."/>
            <person name="He G."/>
            <person name="Yan M."/>
            <person name="Ng V."/>
            <person name="Cullen D."/>
            <person name="Martin F."/>
            <person name="Rosso M.-N."/>
            <person name="Henrissat B."/>
            <person name="Hibbett D."/>
            <person name="Martinez A.T."/>
            <person name="Grigoriev I.V."/>
        </authorList>
    </citation>
    <scope>NUCLEOTIDE SEQUENCE</scope>
    <source>
        <strain evidence="10">CBS 506.95</strain>
    </source>
</reference>
<dbReference type="GO" id="GO:0006508">
    <property type="term" value="P:proteolysis"/>
    <property type="evidence" value="ECO:0007669"/>
    <property type="project" value="UniProtKB-KW"/>
</dbReference>
<evidence type="ECO:0000259" key="8">
    <source>
        <dbReference type="Pfam" id="PF00082"/>
    </source>
</evidence>
<dbReference type="PROSITE" id="PS00137">
    <property type="entry name" value="SUBTILASE_HIS"/>
    <property type="match status" value="1"/>
</dbReference>
<dbReference type="PRINTS" id="PR00723">
    <property type="entry name" value="SUBTILISIN"/>
</dbReference>
<feature type="active site" description="Charge relay system" evidence="5">
    <location>
        <position position="207"/>
    </location>
</feature>
<dbReference type="Gene3D" id="3.30.70.80">
    <property type="entry name" value="Peptidase S8 propeptide/proteinase inhibitor I9"/>
    <property type="match status" value="1"/>
</dbReference>
<protein>
    <submittedName>
        <fullName evidence="10">Serine protease</fullName>
    </submittedName>
</protein>
<evidence type="ECO:0000256" key="1">
    <source>
        <dbReference type="ARBA" id="ARBA00011073"/>
    </source>
</evidence>
<feature type="active site" description="Charge relay system" evidence="5">
    <location>
        <position position="362"/>
    </location>
</feature>
<dbReference type="InterPro" id="IPR034193">
    <property type="entry name" value="PCSK9_ProteinaseK-like"/>
</dbReference>
<dbReference type="GO" id="GO:0004252">
    <property type="term" value="F:serine-type endopeptidase activity"/>
    <property type="evidence" value="ECO:0007669"/>
    <property type="project" value="UniProtKB-UniRule"/>
</dbReference>
<dbReference type="Pfam" id="PF00082">
    <property type="entry name" value="Peptidase_S8"/>
    <property type="match status" value="1"/>
</dbReference>
<keyword evidence="11" id="KW-1185">Reference proteome</keyword>
<dbReference type="SUPFAM" id="SSF54897">
    <property type="entry name" value="Protease propeptides/inhibitors"/>
    <property type="match status" value="1"/>
</dbReference>
<evidence type="ECO:0000256" key="2">
    <source>
        <dbReference type="ARBA" id="ARBA00022670"/>
    </source>
</evidence>
<evidence type="ECO:0000256" key="5">
    <source>
        <dbReference type="PROSITE-ProRule" id="PRU01240"/>
    </source>
</evidence>
<sequence>MRFFAAPLTLSLLTASALAAVTPLIPIQKSQGDTSGRHIVTLKNGVSQDTVLNALKITADSLAYKWSIINGFAGSFDSNTLNALRSNPNVESITEDGIMKIVGQQMDATWGLGRTSSLQKLTDQDPSHLTFDYIYSDETLGSGVDIYIVDTGVRITHNTFGGKGGRATWGASFDKDISLPVDFTTPLDVPPPTIHVPDVLMQDDNGHGTHCAGIAAGNQYGVAKKANIIAVKVLTGAGTGSTSNIISGLNWVKDNVKKTGRPSVISMSLGGGGNEALDNAVTALTGDGIHVTVAAGNDNTDAKDTSPARTPSAVTVGASTISDTAASFSNYGSIVDIYAPGQDVISSYNTDDNASKSLSGTSMATPHVAGLIAYFAATDNLAPAAMEAKLKNMCLKDKLSAVPSGTINCLAHNS</sequence>
<comment type="caution">
    <text evidence="10">The sequence shown here is derived from an EMBL/GenBank/DDBJ whole genome shotgun (WGS) entry which is preliminary data.</text>
</comment>
<dbReference type="CDD" id="cd04077">
    <property type="entry name" value="Peptidases_S8_PCSK9_ProteinaseK_like"/>
    <property type="match status" value="1"/>
</dbReference>
<dbReference type="InterPro" id="IPR050131">
    <property type="entry name" value="Peptidase_S8_subtilisin-like"/>
</dbReference>
<dbReference type="Gene3D" id="3.40.50.200">
    <property type="entry name" value="Peptidase S8/S53 domain"/>
    <property type="match status" value="1"/>
</dbReference>
<dbReference type="PROSITE" id="PS00138">
    <property type="entry name" value="SUBTILASE_SER"/>
    <property type="match status" value="1"/>
</dbReference>
<dbReference type="PROSITE" id="PS51892">
    <property type="entry name" value="SUBTILASE"/>
    <property type="match status" value="1"/>
</dbReference>
<evidence type="ECO:0000313" key="10">
    <source>
        <dbReference type="EMBL" id="KAF9521960.1"/>
    </source>
</evidence>
<evidence type="ECO:0000256" key="7">
    <source>
        <dbReference type="SAM" id="SignalP"/>
    </source>
</evidence>
<dbReference type="InterPro" id="IPR023827">
    <property type="entry name" value="Peptidase_S8_Asp-AS"/>
</dbReference>
<evidence type="ECO:0000256" key="6">
    <source>
        <dbReference type="RuleBase" id="RU003355"/>
    </source>
</evidence>
<dbReference type="SUPFAM" id="SSF52743">
    <property type="entry name" value="Subtilisin-like"/>
    <property type="match status" value="1"/>
</dbReference>
<dbReference type="InterPro" id="IPR022398">
    <property type="entry name" value="Peptidase_S8_His-AS"/>
</dbReference>
<evidence type="ECO:0000256" key="4">
    <source>
        <dbReference type="ARBA" id="ARBA00022825"/>
    </source>
</evidence>
<feature type="domain" description="Inhibitor I9" evidence="9">
    <location>
        <begin position="60"/>
        <end position="101"/>
    </location>
</feature>
<name>A0A9P6JIC5_9AGAR</name>
<dbReference type="AlphaFoldDB" id="A0A9P6JIC5"/>
<dbReference type="InterPro" id="IPR023828">
    <property type="entry name" value="Peptidase_S8_Ser-AS"/>
</dbReference>
<proteinExistence type="inferred from homology"/>
<evidence type="ECO:0000256" key="3">
    <source>
        <dbReference type="ARBA" id="ARBA00022801"/>
    </source>
</evidence>
<dbReference type="Pfam" id="PF05922">
    <property type="entry name" value="Inhibitor_I9"/>
    <property type="match status" value="1"/>
</dbReference>
<dbReference type="PANTHER" id="PTHR43806">
    <property type="entry name" value="PEPTIDASE S8"/>
    <property type="match status" value="1"/>
</dbReference>
<feature type="active site" description="Charge relay system" evidence="5">
    <location>
        <position position="150"/>
    </location>
</feature>
<dbReference type="EMBL" id="MU157970">
    <property type="protein sequence ID" value="KAF9521960.1"/>
    <property type="molecule type" value="Genomic_DNA"/>
</dbReference>
<gene>
    <name evidence="10" type="ORF">CPB83DRAFT_865104</name>
</gene>
<organism evidence="10 11">
    <name type="scientific">Crepidotus variabilis</name>
    <dbReference type="NCBI Taxonomy" id="179855"/>
    <lineage>
        <taxon>Eukaryota</taxon>
        <taxon>Fungi</taxon>
        <taxon>Dikarya</taxon>
        <taxon>Basidiomycota</taxon>
        <taxon>Agaricomycotina</taxon>
        <taxon>Agaricomycetes</taxon>
        <taxon>Agaricomycetidae</taxon>
        <taxon>Agaricales</taxon>
        <taxon>Agaricineae</taxon>
        <taxon>Crepidotaceae</taxon>
        <taxon>Crepidotus</taxon>
    </lineage>
</organism>
<keyword evidence="4 5" id="KW-0720">Serine protease</keyword>
<comment type="similarity">
    <text evidence="1 5 6">Belongs to the peptidase S8 family.</text>
</comment>
<dbReference type="FunFam" id="3.40.50.200:FF:000007">
    <property type="entry name" value="Subtilisin-like serine protease"/>
    <property type="match status" value="1"/>
</dbReference>
<dbReference type="InterPro" id="IPR015500">
    <property type="entry name" value="Peptidase_S8_subtilisin-rel"/>
</dbReference>